<organism evidence="2 3">
    <name type="scientific">Operophtera brumata</name>
    <name type="common">Winter moth</name>
    <name type="synonym">Phalaena brumata</name>
    <dbReference type="NCBI Taxonomy" id="104452"/>
    <lineage>
        <taxon>Eukaryota</taxon>
        <taxon>Metazoa</taxon>
        <taxon>Ecdysozoa</taxon>
        <taxon>Arthropoda</taxon>
        <taxon>Hexapoda</taxon>
        <taxon>Insecta</taxon>
        <taxon>Pterygota</taxon>
        <taxon>Neoptera</taxon>
        <taxon>Endopterygota</taxon>
        <taxon>Lepidoptera</taxon>
        <taxon>Glossata</taxon>
        <taxon>Ditrysia</taxon>
        <taxon>Geometroidea</taxon>
        <taxon>Geometridae</taxon>
        <taxon>Larentiinae</taxon>
        <taxon>Operophtera</taxon>
    </lineage>
</organism>
<dbReference type="AlphaFoldDB" id="A0A0L7LM07"/>
<gene>
    <name evidence="2" type="ORF">OBRU01_02367</name>
</gene>
<dbReference type="EMBL" id="JTDY01000636">
    <property type="protein sequence ID" value="KOB76389.1"/>
    <property type="molecule type" value="Genomic_DNA"/>
</dbReference>
<name>A0A0L7LM07_OPEBR</name>
<reference evidence="2 3" key="1">
    <citation type="journal article" date="2015" name="Genome Biol. Evol.">
        <title>The genome of winter moth (Operophtera brumata) provides a genomic perspective on sexual dimorphism and phenology.</title>
        <authorList>
            <person name="Derks M.F."/>
            <person name="Smit S."/>
            <person name="Salis L."/>
            <person name="Schijlen E."/>
            <person name="Bossers A."/>
            <person name="Mateman C."/>
            <person name="Pijl A.S."/>
            <person name="de Ridder D."/>
            <person name="Groenen M.A."/>
            <person name="Visser M.E."/>
            <person name="Megens H.J."/>
        </authorList>
    </citation>
    <scope>NUCLEOTIDE SEQUENCE [LARGE SCALE GENOMIC DNA]</scope>
    <source>
        <strain evidence="2">WM2013NL</strain>
        <tissue evidence="2">Head and thorax</tissue>
    </source>
</reference>
<evidence type="ECO:0000259" key="1">
    <source>
        <dbReference type="Pfam" id="PF25298"/>
    </source>
</evidence>
<dbReference type="Gene3D" id="3.30.70.1820">
    <property type="entry name" value="L1 transposable element, RRM domain"/>
    <property type="match status" value="1"/>
</dbReference>
<feature type="domain" description="FP protein C-terminal" evidence="1">
    <location>
        <begin position="100"/>
        <end position="123"/>
    </location>
</feature>
<dbReference type="Proteomes" id="UP000037510">
    <property type="component" value="Unassembled WGS sequence"/>
</dbReference>
<sequence length="123" mass="13893">MSNIEVIGLPETANESPSELIIKVAKHAGVILLAEQIESAHRVQPMQKVDGRPKPIVAKLRDRILKDQIISGLRKSRGIETRDIGMGGAVRRFYVNEHLTPENKNLLKKAKLRANEKSYKFVW</sequence>
<protein>
    <submittedName>
        <fullName evidence="2">Zinc finger DNA binding protein</fullName>
    </submittedName>
</protein>
<dbReference type="Pfam" id="PF25298">
    <property type="entry name" value="Baculo_FP_2nd"/>
    <property type="match status" value="1"/>
</dbReference>
<feature type="non-terminal residue" evidence="2">
    <location>
        <position position="123"/>
    </location>
</feature>
<evidence type="ECO:0000313" key="3">
    <source>
        <dbReference type="Proteomes" id="UP000037510"/>
    </source>
</evidence>
<comment type="caution">
    <text evidence="2">The sequence shown here is derived from an EMBL/GenBank/DDBJ whole genome shotgun (WGS) entry which is preliminary data.</text>
</comment>
<evidence type="ECO:0000313" key="2">
    <source>
        <dbReference type="EMBL" id="KOB76389.1"/>
    </source>
</evidence>
<dbReference type="InterPro" id="IPR057251">
    <property type="entry name" value="FP_C"/>
</dbReference>
<keyword evidence="3" id="KW-1185">Reference proteome</keyword>
<accession>A0A0L7LM07</accession>
<proteinExistence type="predicted"/>